<proteinExistence type="predicted"/>
<feature type="domain" description="C2 NT-type" evidence="3">
    <location>
        <begin position="17"/>
        <end position="156"/>
    </location>
</feature>
<feature type="compositionally biased region" description="Acidic residues" evidence="1">
    <location>
        <begin position="162"/>
        <end position="172"/>
    </location>
</feature>
<feature type="region of interest" description="Disordered" evidence="1">
    <location>
        <begin position="1"/>
        <end position="21"/>
    </location>
</feature>
<dbReference type="PROSITE" id="PS51840">
    <property type="entry name" value="C2_NT"/>
    <property type="match status" value="1"/>
</dbReference>
<evidence type="ECO:0000259" key="3">
    <source>
        <dbReference type="PROSITE" id="PS51840"/>
    </source>
</evidence>
<evidence type="ECO:0000256" key="2">
    <source>
        <dbReference type="SAM" id="Phobius"/>
    </source>
</evidence>
<dbReference type="Gene3D" id="1.10.287.1490">
    <property type="match status" value="1"/>
</dbReference>
<keyword evidence="2" id="KW-1133">Transmembrane helix</keyword>
<keyword evidence="2" id="KW-0812">Transmembrane</keyword>
<feature type="region of interest" description="Disordered" evidence="1">
    <location>
        <begin position="154"/>
        <end position="174"/>
    </location>
</feature>
<feature type="transmembrane region" description="Helical" evidence="2">
    <location>
        <begin position="378"/>
        <end position="396"/>
    </location>
</feature>
<keyword evidence="2" id="KW-0472">Membrane</keyword>
<dbReference type="EMBL" id="HBKR01040149">
    <property type="protein sequence ID" value="CAE2340950.1"/>
    <property type="molecule type" value="Transcribed_RNA"/>
</dbReference>
<reference evidence="4" key="1">
    <citation type="submission" date="2021-01" db="EMBL/GenBank/DDBJ databases">
        <authorList>
            <person name="Corre E."/>
            <person name="Pelletier E."/>
            <person name="Niang G."/>
            <person name="Scheremetjew M."/>
            <person name="Finn R."/>
            <person name="Kale V."/>
            <person name="Holt S."/>
            <person name="Cochrane G."/>
            <person name="Meng A."/>
            <person name="Brown T."/>
            <person name="Cohen L."/>
        </authorList>
    </citation>
    <scope>NUCLEOTIDE SEQUENCE</scope>
    <source>
        <strain evidence="4">SoJaBio B1-5/56/2</strain>
    </source>
</reference>
<feature type="compositionally biased region" description="Polar residues" evidence="1">
    <location>
        <begin position="286"/>
        <end position="299"/>
    </location>
</feature>
<feature type="region of interest" description="Disordered" evidence="1">
    <location>
        <begin position="286"/>
        <end position="315"/>
    </location>
</feature>
<accession>A0A7S4PNQ4</accession>
<dbReference type="Pfam" id="PF10358">
    <property type="entry name" value="NT-C2"/>
    <property type="match status" value="1"/>
</dbReference>
<evidence type="ECO:0000256" key="1">
    <source>
        <dbReference type="SAM" id="MobiDB-lite"/>
    </source>
</evidence>
<organism evidence="4">
    <name type="scientific">Paramoeba aestuarina</name>
    <dbReference type="NCBI Taxonomy" id="180227"/>
    <lineage>
        <taxon>Eukaryota</taxon>
        <taxon>Amoebozoa</taxon>
        <taxon>Discosea</taxon>
        <taxon>Flabellinia</taxon>
        <taxon>Dactylopodida</taxon>
        <taxon>Paramoebidae</taxon>
        <taxon>Paramoeba</taxon>
    </lineage>
</organism>
<evidence type="ECO:0000313" key="4">
    <source>
        <dbReference type="EMBL" id="CAE2340950.1"/>
    </source>
</evidence>
<protein>
    <recommendedName>
        <fullName evidence="3">C2 NT-type domain-containing protein</fullName>
    </recommendedName>
</protein>
<name>A0A7S4PNQ4_9EUKA</name>
<sequence length="402" mass="45462">MADPEPELEQQTSSDQQGPLPEGRHYFTFFFKILRIKHVPPSFKKGDLFVKWSRGKTGGKTESVSVSDQVLTWKEPPVATFSTSLKMKNDEWTPKSITFTLKQIKKGWGTAKDVGRLKLQISEFVCDIGKTHDLVMSSTFSPPPVFEVEVSVRVDSSKQDDDGGDMSEMGDETESRTWDTVSFADLSEGEGNTNLVELRKKYDTLRRRAFQLRDALIKWQNYANKLKDNNQFLNNRISDLEKGREAKVNEIEELNKKLKALESDYEKAKQELTECEKELKDAISSLSEQKNEKSALSQKLQKDDDGEESGLAEAKGHAAKVTEVYESQTLQLQEKEKEAKKLKKLQKEKDDEIARLTASLNQSLKARSPGVHDAHSSLFKSVIALLILVLVGMLYTSMTSRS</sequence>
<dbReference type="AlphaFoldDB" id="A0A7S4PNQ4"/>
<dbReference type="InterPro" id="IPR019448">
    <property type="entry name" value="NT-C2"/>
</dbReference>
<gene>
    <name evidence="4" type="ORF">NAES01612_LOCUS26188</name>
</gene>